<feature type="compositionally biased region" description="Low complexity" evidence="2">
    <location>
        <begin position="1"/>
        <end position="19"/>
    </location>
</feature>
<feature type="domain" description="Peptidase S1" evidence="3">
    <location>
        <begin position="25"/>
        <end position="280"/>
    </location>
</feature>
<dbReference type="PROSITE" id="PS00135">
    <property type="entry name" value="TRYPSIN_SER"/>
    <property type="match status" value="1"/>
</dbReference>
<dbReference type="Pfam" id="PF00089">
    <property type="entry name" value="Trypsin"/>
    <property type="match status" value="1"/>
</dbReference>
<dbReference type="GO" id="GO:0004252">
    <property type="term" value="F:serine-type endopeptidase activity"/>
    <property type="evidence" value="ECO:0007669"/>
    <property type="project" value="InterPro"/>
</dbReference>
<dbReference type="SMART" id="SM00020">
    <property type="entry name" value="Tryp_SPc"/>
    <property type="match status" value="1"/>
</dbReference>
<feature type="region of interest" description="Disordered" evidence="2">
    <location>
        <begin position="1"/>
        <end position="21"/>
    </location>
</feature>
<sequence>MLMVGTATPATAATGDPDGPVTPMIVGGQPASQVYRGVGSLQYQNKDNPTFHECEVNLWVPPEVAARAGSRPVLARHAVTNAHCVTEYPTATLEDPRSFHMRFNSNDRLAGGIETGAWKSKVYPTWSWGANPPGTVQGDIAVLWLTKPVYTIPSILPPYPLKRVPMGPARILGWGYTAYPWDQPDAPRQLSELTTSIVDSSYCAAAAIDAGEVCVADLNHPDRAACFGDSGGPVMVKVPHTRSSWYLIGTASRETAVACAGPVVYTSILYYRDWINQTINGTYKPLGVSLPTDPIKPPDYHWAGR</sequence>
<dbReference type="SUPFAM" id="SSF50494">
    <property type="entry name" value="Trypsin-like serine proteases"/>
    <property type="match status" value="1"/>
</dbReference>
<dbReference type="InterPro" id="IPR043504">
    <property type="entry name" value="Peptidase_S1_PA_chymotrypsin"/>
</dbReference>
<dbReference type="PROSITE" id="PS50240">
    <property type="entry name" value="TRYPSIN_DOM"/>
    <property type="match status" value="1"/>
</dbReference>
<evidence type="ECO:0000313" key="5">
    <source>
        <dbReference type="Proteomes" id="UP000482800"/>
    </source>
</evidence>
<dbReference type="PANTHER" id="PTHR24260:SF136">
    <property type="entry name" value="GH08193P-RELATED"/>
    <property type="match status" value="1"/>
</dbReference>
<accession>A0A6V8KST2</accession>
<name>A0A6V8KST2_9ACTN</name>
<evidence type="ECO:0000256" key="1">
    <source>
        <dbReference type="ARBA" id="ARBA00023157"/>
    </source>
</evidence>
<comment type="caution">
    <text evidence="4">The sequence shown here is derived from an EMBL/GenBank/DDBJ whole genome shotgun (WGS) entry which is preliminary data.</text>
</comment>
<gene>
    <name evidence="4" type="ORF">Phou_090760</name>
</gene>
<dbReference type="InterPro" id="IPR033116">
    <property type="entry name" value="TRYPSIN_SER"/>
</dbReference>
<dbReference type="Proteomes" id="UP000482800">
    <property type="component" value="Unassembled WGS sequence"/>
</dbReference>
<reference evidence="4 5" key="2">
    <citation type="submission" date="2020-03" db="EMBL/GenBank/DDBJ databases">
        <authorList>
            <person name="Ichikawa N."/>
            <person name="Kimura A."/>
            <person name="Kitahashi Y."/>
            <person name="Uohara A."/>
        </authorList>
    </citation>
    <scope>NUCLEOTIDE SEQUENCE [LARGE SCALE GENOMIC DNA]</scope>
    <source>
        <strain evidence="4 5">NBRC 108639</strain>
    </source>
</reference>
<organism evidence="4 5">
    <name type="scientific">Phytohabitans houttuyneae</name>
    <dbReference type="NCBI Taxonomy" id="1076126"/>
    <lineage>
        <taxon>Bacteria</taxon>
        <taxon>Bacillati</taxon>
        <taxon>Actinomycetota</taxon>
        <taxon>Actinomycetes</taxon>
        <taxon>Micromonosporales</taxon>
        <taxon>Micromonosporaceae</taxon>
    </lineage>
</organism>
<dbReference type="PANTHER" id="PTHR24260">
    <property type="match status" value="1"/>
</dbReference>
<dbReference type="GO" id="GO:0006508">
    <property type="term" value="P:proteolysis"/>
    <property type="evidence" value="ECO:0007669"/>
    <property type="project" value="UniProtKB-KW"/>
</dbReference>
<dbReference type="AlphaFoldDB" id="A0A6V8KST2"/>
<dbReference type="InterPro" id="IPR001314">
    <property type="entry name" value="Peptidase_S1A"/>
</dbReference>
<dbReference type="InterPro" id="IPR051333">
    <property type="entry name" value="CLIP_Serine_Protease"/>
</dbReference>
<dbReference type="PRINTS" id="PR00722">
    <property type="entry name" value="CHYMOTRYPSIN"/>
</dbReference>
<evidence type="ECO:0000259" key="3">
    <source>
        <dbReference type="PROSITE" id="PS50240"/>
    </source>
</evidence>
<reference evidence="4 5" key="1">
    <citation type="submission" date="2020-03" db="EMBL/GenBank/DDBJ databases">
        <title>Whole genome shotgun sequence of Phytohabitans houttuyneae NBRC 108639.</title>
        <authorList>
            <person name="Komaki H."/>
            <person name="Tamura T."/>
        </authorList>
    </citation>
    <scope>NUCLEOTIDE SEQUENCE [LARGE SCALE GENOMIC DNA]</scope>
    <source>
        <strain evidence="4 5">NBRC 108639</strain>
    </source>
</reference>
<proteinExistence type="predicted"/>
<keyword evidence="4" id="KW-0378">Hydrolase</keyword>
<dbReference type="InterPro" id="IPR009003">
    <property type="entry name" value="Peptidase_S1_PA"/>
</dbReference>
<dbReference type="EMBL" id="BLPF01000004">
    <property type="protein sequence ID" value="GFJ84896.1"/>
    <property type="molecule type" value="Genomic_DNA"/>
</dbReference>
<dbReference type="Gene3D" id="2.40.10.10">
    <property type="entry name" value="Trypsin-like serine proteases"/>
    <property type="match status" value="1"/>
</dbReference>
<protein>
    <submittedName>
        <fullName evidence="4">Serine protease</fullName>
    </submittedName>
</protein>
<keyword evidence="5" id="KW-1185">Reference proteome</keyword>
<dbReference type="InterPro" id="IPR001254">
    <property type="entry name" value="Trypsin_dom"/>
</dbReference>
<evidence type="ECO:0000313" key="4">
    <source>
        <dbReference type="EMBL" id="GFJ84896.1"/>
    </source>
</evidence>
<keyword evidence="4" id="KW-0645">Protease</keyword>
<keyword evidence="1" id="KW-1015">Disulfide bond</keyword>
<evidence type="ECO:0000256" key="2">
    <source>
        <dbReference type="SAM" id="MobiDB-lite"/>
    </source>
</evidence>